<evidence type="ECO:0000256" key="2">
    <source>
        <dbReference type="ARBA" id="ARBA00012438"/>
    </source>
</evidence>
<keyword evidence="9" id="KW-0472">Membrane</keyword>
<name>A0AB33GML1_9BACT</name>
<dbReference type="Pfam" id="PF05228">
    <property type="entry name" value="CHASE4"/>
    <property type="match status" value="1"/>
</dbReference>
<dbReference type="AlphaFoldDB" id="A0AB33GML1"/>
<dbReference type="Proteomes" id="UP000262712">
    <property type="component" value="Chromosome"/>
</dbReference>
<keyword evidence="3" id="KW-0597">Phosphoprotein</keyword>
<dbReference type="PROSITE" id="PS50109">
    <property type="entry name" value="HIS_KIN"/>
    <property type="match status" value="1"/>
</dbReference>
<dbReference type="InterPro" id="IPR007892">
    <property type="entry name" value="CHASE4"/>
</dbReference>
<dbReference type="InterPro" id="IPR003661">
    <property type="entry name" value="HisK_dim/P_dom"/>
</dbReference>
<dbReference type="EMBL" id="CP032098">
    <property type="protein sequence ID" value="AXX91157.1"/>
    <property type="molecule type" value="Genomic_DNA"/>
</dbReference>
<dbReference type="SMART" id="SM00387">
    <property type="entry name" value="HATPase_c"/>
    <property type="match status" value="1"/>
</dbReference>
<proteinExistence type="predicted"/>
<evidence type="ECO:0000313" key="11">
    <source>
        <dbReference type="EMBL" id="AXX91157.1"/>
    </source>
</evidence>
<dbReference type="SUPFAM" id="SSF55874">
    <property type="entry name" value="ATPase domain of HSP90 chaperone/DNA topoisomerase II/histidine kinase"/>
    <property type="match status" value="1"/>
</dbReference>
<dbReference type="GO" id="GO:0000155">
    <property type="term" value="F:phosphorelay sensor kinase activity"/>
    <property type="evidence" value="ECO:0007669"/>
    <property type="project" value="InterPro"/>
</dbReference>
<evidence type="ECO:0000256" key="1">
    <source>
        <dbReference type="ARBA" id="ARBA00000085"/>
    </source>
</evidence>
<dbReference type="CDD" id="cd00082">
    <property type="entry name" value="HisKA"/>
    <property type="match status" value="1"/>
</dbReference>
<gene>
    <name evidence="11" type="ORF">AMOL_0118</name>
</gene>
<dbReference type="InterPro" id="IPR036097">
    <property type="entry name" value="HisK_dim/P_sf"/>
</dbReference>
<evidence type="ECO:0000256" key="7">
    <source>
        <dbReference type="ARBA" id="ARBA00022840"/>
    </source>
</evidence>
<evidence type="ECO:0000256" key="8">
    <source>
        <dbReference type="ARBA" id="ARBA00023012"/>
    </source>
</evidence>
<keyword evidence="8" id="KW-0902">Two-component regulatory system</keyword>
<dbReference type="InterPro" id="IPR003594">
    <property type="entry name" value="HATPase_dom"/>
</dbReference>
<dbReference type="PANTHER" id="PTHR43065">
    <property type="entry name" value="SENSOR HISTIDINE KINASE"/>
    <property type="match status" value="1"/>
</dbReference>
<sequence length="531" mass="62688">MKNLLKNKYIIMTLFILYLFLFNLFTYDYFINDIKTLETHENKKRVDSLITKIDDQISNTKNVSNDYAYWDDTYNFISNKNNRFIFDNFRKDSSTLEEFNLAFMIFVNIKKDTIYSNFTTFINNKNKFISTLLNAYDKENKPTILKLEDIYFYVVRSNILRSDSTGDVRGYIYTGKLLNIKNLNNNLFKSIIIRDKIPKNFEYDKNSNYLSSIKVKTNFTDEYIISDIKIKDDLNIQTYFKRDLFIKSKKQIYIYNTIISILFITLILIIYSYINYQEKRKSELKVKVKEEIEKQRKQEQMLIQQSKLAAMGEMIGNIAHQWRQPLNALGLVMQNIQFAYKTGDLDEEFIQRSVNKANMLTTNMSKTIDDFRNFFRPNKDKELFDVAKTVKKAIELMESTLQNHQINLKEDIKEDIKVYGFENEFSQSILNIISNAKDALVERKIKEAEIRIKTKQTQEEVIIEIEDNAGGIKEDIKDKIFEPYFTTKEEGKGTGIGLYMTKTIIENNMQGKIFIKDIQNGISFIIKLPKL</sequence>
<evidence type="ECO:0000256" key="4">
    <source>
        <dbReference type="ARBA" id="ARBA00022679"/>
    </source>
</evidence>
<keyword evidence="6 11" id="KW-0418">Kinase</keyword>
<evidence type="ECO:0000256" key="3">
    <source>
        <dbReference type="ARBA" id="ARBA00022553"/>
    </source>
</evidence>
<keyword evidence="7" id="KW-0067">ATP-binding</keyword>
<dbReference type="Gene3D" id="3.30.565.10">
    <property type="entry name" value="Histidine kinase-like ATPase, C-terminal domain"/>
    <property type="match status" value="1"/>
</dbReference>
<evidence type="ECO:0000259" key="10">
    <source>
        <dbReference type="PROSITE" id="PS50109"/>
    </source>
</evidence>
<evidence type="ECO:0000256" key="9">
    <source>
        <dbReference type="SAM" id="Phobius"/>
    </source>
</evidence>
<evidence type="ECO:0000256" key="6">
    <source>
        <dbReference type="ARBA" id="ARBA00022777"/>
    </source>
</evidence>
<comment type="catalytic activity">
    <reaction evidence="1">
        <text>ATP + protein L-histidine = ADP + protein N-phospho-L-histidine.</text>
        <dbReference type="EC" id="2.7.13.3"/>
    </reaction>
</comment>
<dbReference type="SUPFAM" id="SSF47384">
    <property type="entry name" value="Homodimeric domain of signal transducing histidine kinase"/>
    <property type="match status" value="1"/>
</dbReference>
<dbReference type="Gene3D" id="1.10.287.130">
    <property type="match status" value="1"/>
</dbReference>
<dbReference type="KEGG" id="amol:AMOL_0118"/>
<evidence type="ECO:0000256" key="5">
    <source>
        <dbReference type="ARBA" id="ARBA00022741"/>
    </source>
</evidence>
<reference evidence="11 12" key="1">
    <citation type="submission" date="2018-08" db="EMBL/GenBank/DDBJ databases">
        <title>Complete genome of the Arcobacter molluscorum type strain LMG 25693.</title>
        <authorList>
            <person name="Miller W.G."/>
            <person name="Yee E."/>
            <person name="Bono J.L."/>
        </authorList>
    </citation>
    <scope>NUCLEOTIDE SEQUENCE [LARGE SCALE GENOMIC DNA]</scope>
    <source>
        <strain evidence="11 12">CECT 7696</strain>
    </source>
</reference>
<evidence type="ECO:0000313" key="12">
    <source>
        <dbReference type="Proteomes" id="UP000262712"/>
    </source>
</evidence>
<dbReference type="EC" id="2.7.13.3" evidence="2"/>
<feature type="transmembrane region" description="Helical" evidence="9">
    <location>
        <begin position="252"/>
        <end position="274"/>
    </location>
</feature>
<keyword evidence="5" id="KW-0547">Nucleotide-binding</keyword>
<accession>A0AB33GML1</accession>
<keyword evidence="9" id="KW-1133">Transmembrane helix</keyword>
<protein>
    <recommendedName>
        <fullName evidence="2">histidine kinase</fullName>
        <ecNumber evidence="2">2.7.13.3</ecNumber>
    </recommendedName>
</protein>
<feature type="transmembrane region" description="Helical" evidence="9">
    <location>
        <begin position="9"/>
        <end position="30"/>
    </location>
</feature>
<dbReference type="RefSeq" id="WP_118909307.1">
    <property type="nucleotide sequence ID" value="NZ_CP032098.1"/>
</dbReference>
<dbReference type="InterPro" id="IPR004358">
    <property type="entry name" value="Sig_transdc_His_kin-like_C"/>
</dbReference>
<dbReference type="PRINTS" id="PR00344">
    <property type="entry name" value="BCTRLSENSOR"/>
</dbReference>
<dbReference type="GO" id="GO:0005524">
    <property type="term" value="F:ATP binding"/>
    <property type="evidence" value="ECO:0007669"/>
    <property type="project" value="UniProtKB-KW"/>
</dbReference>
<feature type="domain" description="Histidine kinase" evidence="10">
    <location>
        <begin position="317"/>
        <end position="531"/>
    </location>
</feature>
<dbReference type="InterPro" id="IPR005467">
    <property type="entry name" value="His_kinase_dom"/>
</dbReference>
<dbReference type="Pfam" id="PF02518">
    <property type="entry name" value="HATPase_c"/>
    <property type="match status" value="1"/>
</dbReference>
<dbReference type="InterPro" id="IPR036890">
    <property type="entry name" value="HATPase_C_sf"/>
</dbReference>
<organism evidence="11 12">
    <name type="scientific">Malaciobacter molluscorum LMG 25693</name>
    <dbReference type="NCBI Taxonomy" id="870501"/>
    <lineage>
        <taxon>Bacteria</taxon>
        <taxon>Pseudomonadati</taxon>
        <taxon>Campylobacterota</taxon>
        <taxon>Epsilonproteobacteria</taxon>
        <taxon>Campylobacterales</taxon>
        <taxon>Arcobacteraceae</taxon>
        <taxon>Malaciobacter</taxon>
    </lineage>
</organism>
<keyword evidence="9" id="KW-0812">Transmembrane</keyword>
<dbReference type="PANTHER" id="PTHR43065:SF46">
    <property type="entry name" value="C4-DICARBOXYLATE TRANSPORT SENSOR PROTEIN DCTB"/>
    <property type="match status" value="1"/>
</dbReference>
<keyword evidence="4" id="KW-0808">Transferase</keyword>